<dbReference type="Gene3D" id="3.40.50.1370">
    <property type="entry name" value="Aspartate/ornithine carbamoyltransferase"/>
    <property type="match status" value="2"/>
</dbReference>
<feature type="domain" description="Aspartate/ornithine carbamoyltransferase carbamoyl-P binding" evidence="9">
    <location>
        <begin position="8"/>
        <end position="146"/>
    </location>
</feature>
<dbReference type="Proteomes" id="UP000027644">
    <property type="component" value="Unassembled WGS sequence"/>
</dbReference>
<evidence type="ECO:0000259" key="9">
    <source>
        <dbReference type="Pfam" id="PF02729"/>
    </source>
</evidence>
<feature type="binding site" evidence="7">
    <location>
        <position position="265"/>
    </location>
    <ligand>
        <name>carbamoyl phosphate</name>
        <dbReference type="ChEBI" id="CHEBI:58228"/>
    </ligand>
</feature>
<dbReference type="PANTHER" id="PTHR45753">
    <property type="entry name" value="ORNITHINE CARBAMOYLTRANSFERASE, MITOCHONDRIAL"/>
    <property type="match status" value="1"/>
</dbReference>
<dbReference type="PRINTS" id="PR00101">
    <property type="entry name" value="ATCASE"/>
</dbReference>
<dbReference type="PANTHER" id="PTHR45753:SF6">
    <property type="entry name" value="ASPARTATE CARBAMOYLTRANSFERASE"/>
    <property type="match status" value="1"/>
</dbReference>
<feature type="binding site" evidence="7">
    <location>
        <position position="84"/>
    </location>
    <ligand>
        <name>L-aspartate</name>
        <dbReference type="ChEBI" id="CHEBI:29991"/>
    </ligand>
</feature>
<dbReference type="FunFam" id="3.40.50.1370:FF:000002">
    <property type="entry name" value="Aspartate carbamoyltransferase 2"/>
    <property type="match status" value="1"/>
</dbReference>
<feature type="domain" description="Aspartate/ornithine carbamoyltransferase Asp/Orn-binding" evidence="8">
    <location>
        <begin position="152"/>
        <end position="300"/>
    </location>
</feature>
<evidence type="ECO:0000313" key="10">
    <source>
        <dbReference type="EMBL" id="KEQ00056.1"/>
    </source>
</evidence>
<dbReference type="EMBL" id="AVQL01000455">
    <property type="protein sequence ID" value="KEQ00056.1"/>
    <property type="molecule type" value="Genomic_DNA"/>
</dbReference>
<keyword evidence="4 7" id="KW-0665">Pyrimidine biosynthesis</keyword>
<dbReference type="EC" id="2.1.3.2" evidence="7"/>
<dbReference type="GO" id="GO:0006207">
    <property type="term" value="P:'de novo' pyrimidine nucleobase biosynthetic process"/>
    <property type="evidence" value="ECO:0007669"/>
    <property type="project" value="InterPro"/>
</dbReference>
<feature type="binding site" evidence="7">
    <location>
        <position position="55"/>
    </location>
    <ligand>
        <name>carbamoyl phosphate</name>
        <dbReference type="ChEBI" id="CHEBI:58228"/>
    </ligand>
</feature>
<feature type="binding site" evidence="7">
    <location>
        <position position="56"/>
    </location>
    <ligand>
        <name>carbamoyl phosphate</name>
        <dbReference type="ChEBI" id="CHEBI:58228"/>
    </ligand>
</feature>
<protein>
    <recommendedName>
        <fullName evidence="7">Aspartate carbamoyltransferase</fullName>
        <ecNumber evidence="7">2.1.3.2</ecNumber>
    </recommendedName>
    <alternativeName>
        <fullName evidence="7">Aspartate transcarbamylase</fullName>
        <shortName evidence="7">ATCase</shortName>
    </alternativeName>
</protein>
<evidence type="ECO:0000256" key="6">
    <source>
        <dbReference type="ARBA" id="ARBA00048859"/>
    </source>
</evidence>
<evidence type="ECO:0000259" key="8">
    <source>
        <dbReference type="Pfam" id="PF00185"/>
    </source>
</evidence>
<dbReference type="NCBIfam" id="NF002032">
    <property type="entry name" value="PRK00856.1"/>
    <property type="match status" value="1"/>
</dbReference>
<dbReference type="Pfam" id="PF00185">
    <property type="entry name" value="OTCace"/>
    <property type="match status" value="1"/>
</dbReference>
<dbReference type="HAMAP" id="MF_00001">
    <property type="entry name" value="Asp_carb_tr"/>
    <property type="match status" value="1"/>
</dbReference>
<dbReference type="InterPro" id="IPR036901">
    <property type="entry name" value="Asp/Orn_carbamoylTrfase_sf"/>
</dbReference>
<gene>
    <name evidence="7" type="primary">pyrB</name>
    <name evidence="10" type="ORF">SASC598J21_021690</name>
</gene>
<dbReference type="InterPro" id="IPR006130">
    <property type="entry name" value="Asp/Orn_carbamoylTrfase"/>
</dbReference>
<dbReference type="GO" id="GO:0004070">
    <property type="term" value="F:aspartate carbamoyltransferase activity"/>
    <property type="evidence" value="ECO:0007669"/>
    <property type="project" value="UniProtKB-UniRule"/>
</dbReference>
<feature type="binding site" evidence="7">
    <location>
        <position position="133"/>
    </location>
    <ligand>
        <name>carbamoyl phosphate</name>
        <dbReference type="ChEBI" id="CHEBI:58228"/>
    </ligand>
</feature>
<evidence type="ECO:0000256" key="1">
    <source>
        <dbReference type="ARBA" id="ARBA00004852"/>
    </source>
</evidence>
<dbReference type="NCBIfam" id="TIGR00670">
    <property type="entry name" value="asp_carb_tr"/>
    <property type="match status" value="1"/>
</dbReference>
<feature type="binding site" evidence="7">
    <location>
        <position position="136"/>
    </location>
    <ligand>
        <name>carbamoyl phosphate</name>
        <dbReference type="ChEBI" id="CHEBI:58228"/>
    </ligand>
</feature>
<dbReference type="InterPro" id="IPR002082">
    <property type="entry name" value="Asp_carbamoyltransf"/>
</dbReference>
<evidence type="ECO:0000256" key="2">
    <source>
        <dbReference type="ARBA" id="ARBA00008896"/>
    </source>
</evidence>
<dbReference type="InterPro" id="IPR006132">
    <property type="entry name" value="Asp/Orn_carbamoyltranf_P-bd"/>
</dbReference>
<keyword evidence="3 7" id="KW-0808">Transferase</keyword>
<evidence type="ECO:0000256" key="7">
    <source>
        <dbReference type="HAMAP-Rule" id="MF_00001"/>
    </source>
</evidence>
<dbReference type="FunFam" id="3.40.50.1370:FF:000001">
    <property type="entry name" value="Aspartate carbamoyltransferase"/>
    <property type="match status" value="1"/>
</dbReference>
<comment type="pathway">
    <text evidence="1 7">Pyrimidine metabolism; UMP biosynthesis via de novo pathway; (S)-dihydroorotate from bicarbonate: step 2/3.</text>
</comment>
<evidence type="ECO:0000256" key="5">
    <source>
        <dbReference type="ARBA" id="ARBA00043884"/>
    </source>
</evidence>
<proteinExistence type="inferred from homology"/>
<dbReference type="InterPro" id="IPR006131">
    <property type="entry name" value="Asp_carbamoyltransf_Asp/Orn-bd"/>
</dbReference>
<feature type="binding site" evidence="7">
    <location>
        <position position="227"/>
    </location>
    <ligand>
        <name>L-aspartate</name>
        <dbReference type="ChEBI" id="CHEBI:29991"/>
    </ligand>
</feature>
<evidence type="ECO:0000256" key="4">
    <source>
        <dbReference type="ARBA" id="ARBA00022975"/>
    </source>
</evidence>
<dbReference type="UniPathway" id="UPA00070">
    <property type="reaction ID" value="UER00116"/>
</dbReference>
<dbReference type="AlphaFoldDB" id="A0A074V4D1"/>
<dbReference type="SUPFAM" id="SSF53671">
    <property type="entry name" value="Aspartate/ornithine carbamoyltransferase"/>
    <property type="match status" value="1"/>
</dbReference>
<dbReference type="GO" id="GO:0005829">
    <property type="term" value="C:cytosol"/>
    <property type="evidence" value="ECO:0007669"/>
    <property type="project" value="TreeGrafter"/>
</dbReference>
<dbReference type="GO" id="GO:0044205">
    <property type="term" value="P:'de novo' UMP biosynthetic process"/>
    <property type="evidence" value="ECO:0007669"/>
    <property type="project" value="UniProtKB-UniRule"/>
</dbReference>
<feature type="binding site" evidence="7">
    <location>
        <position position="166"/>
    </location>
    <ligand>
        <name>L-aspartate</name>
        <dbReference type="ChEBI" id="CHEBI:29991"/>
    </ligand>
</feature>
<comment type="catalytic activity">
    <reaction evidence="6 7">
        <text>carbamoyl phosphate + L-aspartate = N-carbamoyl-L-aspartate + phosphate + H(+)</text>
        <dbReference type="Rhea" id="RHEA:20013"/>
        <dbReference type="ChEBI" id="CHEBI:15378"/>
        <dbReference type="ChEBI" id="CHEBI:29991"/>
        <dbReference type="ChEBI" id="CHEBI:32814"/>
        <dbReference type="ChEBI" id="CHEBI:43474"/>
        <dbReference type="ChEBI" id="CHEBI:58228"/>
        <dbReference type="EC" id="2.1.3.2"/>
    </reaction>
</comment>
<organism evidence="10 11">
    <name type="scientific">Snodgrassella alvi SCGC AB-598-J21</name>
    <dbReference type="NCBI Taxonomy" id="1385367"/>
    <lineage>
        <taxon>Bacteria</taxon>
        <taxon>Pseudomonadati</taxon>
        <taxon>Pseudomonadota</taxon>
        <taxon>Betaproteobacteria</taxon>
        <taxon>Neisseriales</taxon>
        <taxon>Neisseriaceae</taxon>
        <taxon>Snodgrassella</taxon>
    </lineage>
</organism>
<comment type="subunit">
    <text evidence="7">Heterododecamer (2C3:3R2) of six catalytic PyrB chains organized as two trimers (C3), and six regulatory PyrI chains organized as three dimers (R2).</text>
</comment>
<comment type="function">
    <text evidence="5 7">Catalyzes the condensation of carbamoyl phosphate and aspartate to form carbamoyl aspartate and inorganic phosphate, the committed step in the de novo pyrimidine nucleotide biosynthesis pathway.</text>
</comment>
<dbReference type="GO" id="GO:0016597">
    <property type="term" value="F:amino acid binding"/>
    <property type="evidence" value="ECO:0007669"/>
    <property type="project" value="InterPro"/>
</dbReference>
<comment type="similarity">
    <text evidence="2 7">Belongs to the aspartate/ornithine carbamoyltransferase superfamily. ATCase family.</text>
</comment>
<dbReference type="GO" id="GO:0006520">
    <property type="term" value="P:amino acid metabolic process"/>
    <property type="evidence" value="ECO:0007669"/>
    <property type="project" value="InterPro"/>
</dbReference>
<dbReference type="PROSITE" id="PS00097">
    <property type="entry name" value="CARBAMOYLTRANSFERASE"/>
    <property type="match status" value="1"/>
</dbReference>
<comment type="caution">
    <text evidence="10">The sequence shown here is derived from an EMBL/GenBank/DDBJ whole genome shotgun (WGS) entry which is preliminary data.</text>
</comment>
<evidence type="ECO:0000313" key="11">
    <source>
        <dbReference type="Proteomes" id="UP000027644"/>
    </source>
</evidence>
<dbReference type="Pfam" id="PF02729">
    <property type="entry name" value="OTCace_N"/>
    <property type="match status" value="1"/>
</dbReference>
<reference evidence="10 11" key="1">
    <citation type="journal article" date="2014" name="PLoS Genet.">
        <title>Hidden diversity in honey bee gut symbionts detected by single-cell genomics.</title>
        <authorList>
            <person name="Engel P."/>
            <person name="Stepanauskas R."/>
            <person name="Moran N."/>
        </authorList>
    </citation>
    <scope>NUCLEOTIDE SEQUENCE [LARGE SCALE GENOMIC DNA]</scope>
    <source>
        <strain evidence="10 11">SCGC AB-598-J21</strain>
    </source>
</reference>
<dbReference type="PRINTS" id="PR00100">
    <property type="entry name" value="AOTCASE"/>
</dbReference>
<evidence type="ECO:0000256" key="3">
    <source>
        <dbReference type="ARBA" id="ARBA00022679"/>
    </source>
</evidence>
<accession>A0A074V4D1</accession>
<sequence length="313" mass="34679">MANPLYRQHFISINDLSTAQLEFLLALALQLKQQPQADLLDGRLIGSCFFEPSTRTRLSFETAIQRLGGKVIGFADGANTSAKKGETLADTARIISNYADAIVMRHPKDGAARVVSEFARVPVINAGDGTNQHPSQTLLDLVTIYETQGHLQNLKIALVGDLKYGRTVHSLAQALSRWGCEFIFVSPPTLAMPAYICEQLDDNGVHYRTSGSLEEALAWADILYMTRIQRERFDEQEFARISGHFNLCAAMLGQAKPNMRILHPLPRVDEIHADVDDSIHAYYFQQANNGMYARQAILAAILNEHIDIVGAKG</sequence>
<feature type="binding site" evidence="7">
    <location>
        <position position="266"/>
    </location>
    <ligand>
        <name>carbamoyl phosphate</name>
        <dbReference type="ChEBI" id="CHEBI:58228"/>
    </ligand>
</feature>
<name>A0A074V4D1_9NEIS</name>
<feature type="binding site" evidence="7">
    <location>
        <position position="105"/>
    </location>
    <ligand>
        <name>carbamoyl phosphate</name>
        <dbReference type="ChEBI" id="CHEBI:58228"/>
    </ligand>
</feature>